<dbReference type="Proteomes" id="UP000001194">
    <property type="component" value="Unassembled WGS sequence"/>
</dbReference>
<feature type="region of interest" description="Disordered" evidence="1">
    <location>
        <begin position="1"/>
        <end position="44"/>
    </location>
</feature>
<reference evidence="2 3" key="1">
    <citation type="journal article" date="2008" name="Nature">
        <title>The genome of Laccaria bicolor provides insights into mycorrhizal symbiosis.</title>
        <authorList>
            <person name="Martin F."/>
            <person name="Aerts A."/>
            <person name="Ahren D."/>
            <person name="Brun A."/>
            <person name="Danchin E.G.J."/>
            <person name="Duchaussoy F."/>
            <person name="Gibon J."/>
            <person name="Kohler A."/>
            <person name="Lindquist E."/>
            <person name="Pereda V."/>
            <person name="Salamov A."/>
            <person name="Shapiro H.J."/>
            <person name="Wuyts J."/>
            <person name="Blaudez D."/>
            <person name="Buee M."/>
            <person name="Brokstein P."/>
            <person name="Canbaeck B."/>
            <person name="Cohen D."/>
            <person name="Courty P.E."/>
            <person name="Coutinho P.M."/>
            <person name="Delaruelle C."/>
            <person name="Detter J.C."/>
            <person name="Deveau A."/>
            <person name="DiFazio S."/>
            <person name="Duplessis S."/>
            <person name="Fraissinet-Tachet L."/>
            <person name="Lucic E."/>
            <person name="Frey-Klett P."/>
            <person name="Fourrey C."/>
            <person name="Feussner I."/>
            <person name="Gay G."/>
            <person name="Grimwood J."/>
            <person name="Hoegger P.J."/>
            <person name="Jain P."/>
            <person name="Kilaru S."/>
            <person name="Labbe J."/>
            <person name="Lin Y.C."/>
            <person name="Legue V."/>
            <person name="Le Tacon F."/>
            <person name="Marmeisse R."/>
            <person name="Melayah D."/>
            <person name="Montanini B."/>
            <person name="Muratet M."/>
            <person name="Nehls U."/>
            <person name="Niculita-Hirzel H."/>
            <person name="Oudot-Le Secq M.P."/>
            <person name="Peter M."/>
            <person name="Quesneville H."/>
            <person name="Rajashekar B."/>
            <person name="Reich M."/>
            <person name="Rouhier N."/>
            <person name="Schmutz J."/>
            <person name="Yin T."/>
            <person name="Chalot M."/>
            <person name="Henrissat B."/>
            <person name="Kuees U."/>
            <person name="Lucas S."/>
            <person name="Van de Peer Y."/>
            <person name="Podila G.K."/>
            <person name="Polle A."/>
            <person name="Pukkila P.J."/>
            <person name="Richardson P.M."/>
            <person name="Rouze P."/>
            <person name="Sanders I.R."/>
            <person name="Stajich J.E."/>
            <person name="Tunlid A."/>
            <person name="Tuskan G."/>
            <person name="Grigoriev I.V."/>
        </authorList>
    </citation>
    <scope>NUCLEOTIDE SEQUENCE [LARGE SCALE GENOMIC DNA]</scope>
    <source>
        <strain evidence="3">S238N-H82 / ATCC MYA-4686</strain>
    </source>
</reference>
<dbReference type="HOGENOM" id="CLU_783184_0_0_1"/>
<evidence type="ECO:0000313" key="2">
    <source>
        <dbReference type="EMBL" id="EDR04322.1"/>
    </source>
</evidence>
<dbReference type="KEGG" id="lbc:LACBIDRAFT_304934"/>
<dbReference type="InParanoid" id="B0DMP2"/>
<dbReference type="RefSeq" id="XP_001885213.1">
    <property type="nucleotide sequence ID" value="XM_001885178.1"/>
</dbReference>
<dbReference type="EMBL" id="DS547119">
    <property type="protein sequence ID" value="EDR04322.1"/>
    <property type="molecule type" value="Genomic_DNA"/>
</dbReference>
<accession>B0DMP2</accession>
<keyword evidence="3" id="KW-1185">Reference proteome</keyword>
<dbReference type="OrthoDB" id="3236341at2759"/>
<gene>
    <name evidence="2" type="ORF">LACBIDRAFT_304934</name>
</gene>
<dbReference type="AlphaFoldDB" id="B0DMP2"/>
<protein>
    <submittedName>
        <fullName evidence="2">Predicted protein</fullName>
    </submittedName>
</protein>
<evidence type="ECO:0000313" key="3">
    <source>
        <dbReference type="Proteomes" id="UP000001194"/>
    </source>
</evidence>
<dbReference type="GeneID" id="6080710"/>
<evidence type="ECO:0000256" key="1">
    <source>
        <dbReference type="SAM" id="MobiDB-lite"/>
    </source>
</evidence>
<name>B0DMP2_LACBS</name>
<proteinExistence type="predicted"/>
<sequence length="354" mass="38885">MGHSFSSPPPPELPALETPARKHARTDGDDNSETEDFTTSVPATPMPHTNILTFARRYAVEKNLKPAQMQEVLDFVKRPLDERFLMLFVACIQSRDNEASLARALASWVPSSTTETNIQTYSRLVMLSPKLKGYKDSVAEKYLWTITRNLRWDIPDAVFSNPAATGKLTERIRYHLTQNRSTLKKKIAASLVGKTKDEHQHIFTLAQAVVANTSMTVSIQLCARLALLRAEYIDFPGSTFYSKVDARLSTIRTNFRDNPSKITRFFHEVLNVDVASHGHSNLDIEILASETQPSETKLEVEKTIDNANDAGVPFAEIRATMATLTSGVALANMSVVGASAGDDTTGGAGTSGLA</sequence>
<organism evidence="3">
    <name type="scientific">Laccaria bicolor (strain S238N-H82 / ATCC MYA-4686)</name>
    <name type="common">Bicoloured deceiver</name>
    <name type="synonym">Laccaria laccata var. bicolor</name>
    <dbReference type="NCBI Taxonomy" id="486041"/>
    <lineage>
        <taxon>Eukaryota</taxon>
        <taxon>Fungi</taxon>
        <taxon>Dikarya</taxon>
        <taxon>Basidiomycota</taxon>
        <taxon>Agaricomycotina</taxon>
        <taxon>Agaricomycetes</taxon>
        <taxon>Agaricomycetidae</taxon>
        <taxon>Agaricales</taxon>
        <taxon>Agaricineae</taxon>
        <taxon>Hydnangiaceae</taxon>
        <taxon>Laccaria</taxon>
    </lineage>
</organism>